<dbReference type="Proteomes" id="UP001215280">
    <property type="component" value="Unassembled WGS sequence"/>
</dbReference>
<dbReference type="Pfam" id="PF20149">
    <property type="entry name" value="DUF6532"/>
    <property type="match status" value="1"/>
</dbReference>
<evidence type="ECO:0000259" key="1">
    <source>
        <dbReference type="Pfam" id="PF20149"/>
    </source>
</evidence>
<evidence type="ECO:0000313" key="3">
    <source>
        <dbReference type="Proteomes" id="UP001215280"/>
    </source>
</evidence>
<proteinExistence type="predicted"/>
<reference evidence="2" key="1">
    <citation type="submission" date="2023-03" db="EMBL/GenBank/DDBJ databases">
        <title>Massive genome expansion in bonnet fungi (Mycena s.s.) driven by repeated elements and novel gene families across ecological guilds.</title>
        <authorList>
            <consortium name="Lawrence Berkeley National Laboratory"/>
            <person name="Harder C.B."/>
            <person name="Miyauchi S."/>
            <person name="Viragh M."/>
            <person name="Kuo A."/>
            <person name="Thoen E."/>
            <person name="Andreopoulos B."/>
            <person name="Lu D."/>
            <person name="Skrede I."/>
            <person name="Drula E."/>
            <person name="Henrissat B."/>
            <person name="Morin E."/>
            <person name="Kohler A."/>
            <person name="Barry K."/>
            <person name="LaButti K."/>
            <person name="Morin E."/>
            <person name="Salamov A."/>
            <person name="Lipzen A."/>
            <person name="Mereny Z."/>
            <person name="Hegedus B."/>
            <person name="Baldrian P."/>
            <person name="Stursova M."/>
            <person name="Weitz H."/>
            <person name="Taylor A."/>
            <person name="Grigoriev I.V."/>
            <person name="Nagy L.G."/>
            <person name="Martin F."/>
            <person name="Kauserud H."/>
        </authorList>
    </citation>
    <scope>NUCLEOTIDE SEQUENCE</scope>
    <source>
        <strain evidence="2">CBHHK188m</strain>
    </source>
</reference>
<organism evidence="2 3">
    <name type="scientific">Mycena maculata</name>
    <dbReference type="NCBI Taxonomy" id="230809"/>
    <lineage>
        <taxon>Eukaryota</taxon>
        <taxon>Fungi</taxon>
        <taxon>Dikarya</taxon>
        <taxon>Basidiomycota</taxon>
        <taxon>Agaricomycotina</taxon>
        <taxon>Agaricomycetes</taxon>
        <taxon>Agaricomycetidae</taxon>
        <taxon>Agaricales</taxon>
        <taxon>Marasmiineae</taxon>
        <taxon>Mycenaceae</taxon>
        <taxon>Mycena</taxon>
    </lineage>
</organism>
<protein>
    <recommendedName>
        <fullName evidence="1">DUF6532 domain-containing protein</fullName>
    </recommendedName>
</protein>
<name>A0AAD7HXK6_9AGAR</name>
<dbReference type="InterPro" id="IPR045341">
    <property type="entry name" value="DUF6532"/>
</dbReference>
<gene>
    <name evidence="2" type="ORF">DFH07DRAFT_781640</name>
</gene>
<sequence length="173" mass="19479">MGKKGVFKFGRINLKDHTYDAQQPFGAAFYKAVMSKQWFDSLKSKAFLLYKGLGLIILIQMENSLKEWATGVHIQIKFTKEEFGPRYWHHRATLLNLQQKSPTWFAQFQHNLYAKIVSTSNFPHLKKSTAEPKEDELDGVNFDALEASATNTDITDTVEAAALALVPAPVGST</sequence>
<comment type="caution">
    <text evidence="2">The sequence shown here is derived from an EMBL/GenBank/DDBJ whole genome shotgun (WGS) entry which is preliminary data.</text>
</comment>
<dbReference type="EMBL" id="JARJLG010000191">
    <property type="protein sequence ID" value="KAJ7730370.1"/>
    <property type="molecule type" value="Genomic_DNA"/>
</dbReference>
<accession>A0AAD7HXK6</accession>
<keyword evidence="3" id="KW-1185">Reference proteome</keyword>
<dbReference type="AlphaFoldDB" id="A0AAD7HXK6"/>
<evidence type="ECO:0000313" key="2">
    <source>
        <dbReference type="EMBL" id="KAJ7730370.1"/>
    </source>
</evidence>
<feature type="domain" description="DUF6532" evidence="1">
    <location>
        <begin position="7"/>
        <end position="95"/>
    </location>
</feature>